<organism evidence="5 6">
    <name type="scientific">Desulforamulus profundi</name>
    <dbReference type="NCBI Taxonomy" id="1383067"/>
    <lineage>
        <taxon>Bacteria</taxon>
        <taxon>Bacillati</taxon>
        <taxon>Bacillota</taxon>
        <taxon>Clostridia</taxon>
        <taxon>Eubacteriales</taxon>
        <taxon>Peptococcaceae</taxon>
        <taxon>Desulforamulus</taxon>
    </lineage>
</organism>
<proteinExistence type="predicted"/>
<reference evidence="5 6" key="1">
    <citation type="submission" date="2013-09" db="EMBL/GenBank/DDBJ databases">
        <title>Biodegradation of hydrocarbons in the deep terrestrial subsurface : characterization of a microbial consortium composed of two Desulfotomaculum species originating from a deep geological formation.</title>
        <authorList>
            <person name="Aullo T."/>
            <person name="Berlendis S."/>
            <person name="Lascourreges J.-F."/>
            <person name="Dessort D."/>
            <person name="Saint-Laurent S."/>
            <person name="Schraauwers B."/>
            <person name="Mas J."/>
            <person name="Magot M."/>
            <person name="Ranchou-Peyruse A."/>
        </authorList>
    </citation>
    <scope>NUCLEOTIDE SEQUENCE [LARGE SCALE GENOMIC DNA]</scope>
    <source>
        <strain evidence="5 6">Bs107</strain>
    </source>
</reference>
<dbReference type="RefSeq" id="WP_099082042.1">
    <property type="nucleotide sequence ID" value="NZ_AWQQ01000015.1"/>
</dbReference>
<dbReference type="Proteomes" id="UP000222564">
    <property type="component" value="Unassembled WGS sequence"/>
</dbReference>
<dbReference type="PANTHER" id="PTHR30036:SF1">
    <property type="entry name" value="D-XYLOSE-BINDING PERIPLASMIC PROTEIN"/>
    <property type="match status" value="1"/>
</dbReference>
<evidence type="ECO:0000256" key="2">
    <source>
        <dbReference type="ARBA" id="ARBA00022729"/>
    </source>
</evidence>
<feature type="domain" description="Periplasmic binding protein" evidence="4">
    <location>
        <begin position="41"/>
        <end position="333"/>
    </location>
</feature>
<dbReference type="GO" id="GO:0030246">
    <property type="term" value="F:carbohydrate binding"/>
    <property type="evidence" value="ECO:0007669"/>
    <property type="project" value="TreeGrafter"/>
</dbReference>
<dbReference type="PANTHER" id="PTHR30036">
    <property type="entry name" value="D-XYLOSE-BINDING PERIPLASMIC PROTEIN"/>
    <property type="match status" value="1"/>
</dbReference>
<dbReference type="PROSITE" id="PS51257">
    <property type="entry name" value="PROKAR_LIPOPROTEIN"/>
    <property type="match status" value="1"/>
</dbReference>
<protein>
    <submittedName>
        <fullName evidence="5">Sugar ABC transporter substrate-binding protein</fullName>
    </submittedName>
</protein>
<dbReference type="Gene3D" id="3.40.50.2300">
    <property type="match status" value="2"/>
</dbReference>
<dbReference type="InterPro" id="IPR028082">
    <property type="entry name" value="Peripla_BP_I"/>
</dbReference>
<evidence type="ECO:0000313" key="5">
    <source>
        <dbReference type="EMBL" id="PHJ39729.1"/>
    </source>
</evidence>
<dbReference type="GO" id="GO:0030288">
    <property type="term" value="C:outer membrane-bounded periplasmic space"/>
    <property type="evidence" value="ECO:0007669"/>
    <property type="project" value="TreeGrafter"/>
</dbReference>
<accession>A0A2C6MEI3</accession>
<name>A0A2C6MEI3_9FIRM</name>
<feature type="compositionally biased region" description="Gly residues" evidence="3">
    <location>
        <begin position="396"/>
        <end position="414"/>
    </location>
</feature>
<evidence type="ECO:0000259" key="4">
    <source>
        <dbReference type="Pfam" id="PF13407"/>
    </source>
</evidence>
<dbReference type="EMBL" id="AWQQ01000015">
    <property type="protein sequence ID" value="PHJ39729.1"/>
    <property type="molecule type" value="Genomic_DNA"/>
</dbReference>
<sequence>MAQRIRIVLLFTLFLFTLIFITGCPGPESQQKPETGNRVKIGVSLASMEFDGNQSIKKFMQERSKKDKVQIIWTDAKMDPAQQEKDVDKLIKQKVKTIVLQTVDPQEGAKLVDKIIQAKIKVVGLETLPFNAPLDGYVASDHVRTGELEGRFVLNQMNGQAGGQQQGGQGQGGGQQQGGQGQGGQGGGQQNQQQSLAAKNNVKVLILKGDPYDPVSELIASAAQSVLKQSKNIEEIKIIEHPKGDPEMAQMTVQNALKNGTVDAILATDGRMANAAVSVLRSEGLENRVVTVGVGADQKNSQSLAAGQHDAEIDIMPEMLANFTLEAALDLANKGVWNNDTRVQNGNFDIPAKIVPVRLIDISQVHLLKARWGNLQQQQQQQQQQGQQGNQQQGSSSGGQSGGGSGQGGQGQGQQGQKTRLRIVTQDGKVMEVEVDGEIQKIEQADGGQQSGQQGGQQGQQGGGGGQGGQ</sequence>
<feature type="compositionally biased region" description="Low complexity" evidence="3">
    <location>
        <begin position="378"/>
        <end position="395"/>
    </location>
</feature>
<comment type="caution">
    <text evidence="5">The sequence shown here is derived from an EMBL/GenBank/DDBJ whole genome shotgun (WGS) entry which is preliminary data.</text>
</comment>
<dbReference type="InterPro" id="IPR025997">
    <property type="entry name" value="SBP_2_dom"/>
</dbReference>
<feature type="region of interest" description="Disordered" evidence="3">
    <location>
        <begin position="159"/>
        <end position="194"/>
    </location>
</feature>
<keyword evidence="6" id="KW-1185">Reference proteome</keyword>
<evidence type="ECO:0000256" key="1">
    <source>
        <dbReference type="ARBA" id="ARBA00004196"/>
    </source>
</evidence>
<feature type="compositionally biased region" description="Gly residues" evidence="3">
    <location>
        <begin position="160"/>
        <end position="189"/>
    </location>
</feature>
<feature type="region of interest" description="Disordered" evidence="3">
    <location>
        <begin position="378"/>
        <end position="470"/>
    </location>
</feature>
<dbReference type="InterPro" id="IPR050555">
    <property type="entry name" value="Bact_Solute-Bind_Prot2"/>
</dbReference>
<feature type="compositionally biased region" description="Gly residues" evidence="3">
    <location>
        <begin position="449"/>
        <end position="470"/>
    </location>
</feature>
<dbReference type="OrthoDB" id="1804063at2"/>
<keyword evidence="2" id="KW-0732">Signal</keyword>
<dbReference type="Pfam" id="PF13407">
    <property type="entry name" value="Peripla_BP_4"/>
    <property type="match status" value="1"/>
</dbReference>
<evidence type="ECO:0000256" key="3">
    <source>
        <dbReference type="SAM" id="MobiDB-lite"/>
    </source>
</evidence>
<gene>
    <name evidence="5" type="ORF">P378_01820</name>
</gene>
<evidence type="ECO:0000313" key="6">
    <source>
        <dbReference type="Proteomes" id="UP000222564"/>
    </source>
</evidence>
<dbReference type="SUPFAM" id="SSF53822">
    <property type="entry name" value="Periplasmic binding protein-like I"/>
    <property type="match status" value="2"/>
</dbReference>
<dbReference type="AlphaFoldDB" id="A0A2C6MEI3"/>
<comment type="subcellular location">
    <subcellularLocation>
        <location evidence="1">Cell envelope</location>
    </subcellularLocation>
</comment>